<dbReference type="Gene3D" id="1.10.10.10">
    <property type="entry name" value="Winged helix-like DNA-binding domain superfamily/Winged helix DNA-binding domain"/>
    <property type="match status" value="1"/>
</dbReference>
<dbReference type="InterPro" id="IPR036388">
    <property type="entry name" value="WH-like_DNA-bd_sf"/>
</dbReference>
<dbReference type="EMBL" id="BAABIM010000005">
    <property type="protein sequence ID" value="GAA4698000.1"/>
    <property type="molecule type" value="Genomic_DNA"/>
</dbReference>
<dbReference type="InterPro" id="IPR009061">
    <property type="entry name" value="DNA-bd_dom_put_sf"/>
</dbReference>
<reference evidence="3" key="1">
    <citation type="journal article" date="2019" name="Int. J. Syst. Evol. Microbiol.">
        <title>The Global Catalogue of Microorganisms (GCM) 10K type strain sequencing project: providing services to taxonomists for standard genome sequencing and annotation.</title>
        <authorList>
            <consortium name="The Broad Institute Genomics Platform"/>
            <consortium name="The Broad Institute Genome Sequencing Center for Infectious Disease"/>
            <person name="Wu L."/>
            <person name="Ma J."/>
        </authorList>
    </citation>
    <scope>NUCLEOTIDE SEQUENCE [LARGE SCALE GENOMIC DNA]</scope>
    <source>
        <strain evidence="3">JCM 18127</strain>
    </source>
</reference>
<feature type="domain" description="Helix-turn-helix" evidence="1">
    <location>
        <begin position="5"/>
        <end position="54"/>
    </location>
</feature>
<proteinExistence type="predicted"/>
<dbReference type="SUPFAM" id="SSF46955">
    <property type="entry name" value="Putative DNA-binding domain"/>
    <property type="match status" value="1"/>
</dbReference>
<protein>
    <recommendedName>
        <fullName evidence="1">Helix-turn-helix domain-containing protein</fullName>
    </recommendedName>
</protein>
<organism evidence="2 3">
    <name type="scientific">Nocardioides nanhaiensis</name>
    <dbReference type="NCBI Taxonomy" id="1476871"/>
    <lineage>
        <taxon>Bacteria</taxon>
        <taxon>Bacillati</taxon>
        <taxon>Actinomycetota</taxon>
        <taxon>Actinomycetes</taxon>
        <taxon>Propionibacteriales</taxon>
        <taxon>Nocardioidaceae</taxon>
        <taxon>Nocardioides</taxon>
    </lineage>
</organism>
<sequence>MGQQFMTTEEVAELLRSSPATLRYWRHVGRGPRSFKAGRRVLYAREDVHAWIADAMATPGGNDAA</sequence>
<evidence type="ECO:0000259" key="1">
    <source>
        <dbReference type="Pfam" id="PF12728"/>
    </source>
</evidence>
<keyword evidence="3" id="KW-1185">Reference proteome</keyword>
<dbReference type="RefSeq" id="WP_345271730.1">
    <property type="nucleotide sequence ID" value="NZ_BAABIM010000005.1"/>
</dbReference>
<dbReference type="Proteomes" id="UP001500621">
    <property type="component" value="Unassembled WGS sequence"/>
</dbReference>
<dbReference type="Pfam" id="PF12728">
    <property type="entry name" value="HTH_17"/>
    <property type="match status" value="1"/>
</dbReference>
<gene>
    <name evidence="2" type="ORF">GCM10023226_40630</name>
</gene>
<name>A0ABP8WZ53_9ACTN</name>
<accession>A0ABP8WZ53</accession>
<evidence type="ECO:0000313" key="2">
    <source>
        <dbReference type="EMBL" id="GAA4698000.1"/>
    </source>
</evidence>
<dbReference type="InterPro" id="IPR041657">
    <property type="entry name" value="HTH_17"/>
</dbReference>
<comment type="caution">
    <text evidence="2">The sequence shown here is derived from an EMBL/GenBank/DDBJ whole genome shotgun (WGS) entry which is preliminary data.</text>
</comment>
<evidence type="ECO:0000313" key="3">
    <source>
        <dbReference type="Proteomes" id="UP001500621"/>
    </source>
</evidence>